<keyword evidence="2" id="KW-1185">Reference proteome</keyword>
<evidence type="ECO:0000313" key="1">
    <source>
        <dbReference type="EMBL" id="KAG8375390.1"/>
    </source>
</evidence>
<dbReference type="GO" id="GO:0016705">
    <property type="term" value="F:oxidoreductase activity, acting on paired donors, with incorporation or reduction of molecular oxygen"/>
    <property type="evidence" value="ECO:0007669"/>
    <property type="project" value="InterPro"/>
</dbReference>
<organism evidence="1 2">
    <name type="scientific">Buddleja alternifolia</name>
    <dbReference type="NCBI Taxonomy" id="168488"/>
    <lineage>
        <taxon>Eukaryota</taxon>
        <taxon>Viridiplantae</taxon>
        <taxon>Streptophyta</taxon>
        <taxon>Embryophyta</taxon>
        <taxon>Tracheophyta</taxon>
        <taxon>Spermatophyta</taxon>
        <taxon>Magnoliopsida</taxon>
        <taxon>eudicotyledons</taxon>
        <taxon>Gunneridae</taxon>
        <taxon>Pentapetalae</taxon>
        <taxon>asterids</taxon>
        <taxon>lamiids</taxon>
        <taxon>Lamiales</taxon>
        <taxon>Scrophulariaceae</taxon>
        <taxon>Buddlejeae</taxon>
        <taxon>Buddleja</taxon>
    </lineage>
</organism>
<proteinExistence type="predicted"/>
<dbReference type="InterPro" id="IPR036396">
    <property type="entry name" value="Cyt_P450_sf"/>
</dbReference>
<dbReference type="PANTHER" id="PTHR24299">
    <property type="entry name" value="CYTOCHROME P450 FAMILY 1"/>
    <property type="match status" value="1"/>
</dbReference>
<dbReference type="Gene3D" id="1.10.630.10">
    <property type="entry name" value="Cytochrome P450"/>
    <property type="match status" value="1"/>
</dbReference>
<dbReference type="SUPFAM" id="SSF48264">
    <property type="entry name" value="Cytochrome P450"/>
    <property type="match status" value="1"/>
</dbReference>
<dbReference type="GO" id="GO:0005506">
    <property type="term" value="F:iron ion binding"/>
    <property type="evidence" value="ECO:0007669"/>
    <property type="project" value="InterPro"/>
</dbReference>
<dbReference type="PANTHER" id="PTHR24299:SF59">
    <property type="entry name" value="CYTOCHROME P450 SUPERFAMILY PROTEIN"/>
    <property type="match status" value="1"/>
</dbReference>
<name>A0AAV6X8C5_9LAMI</name>
<evidence type="ECO:0000313" key="2">
    <source>
        <dbReference type="Proteomes" id="UP000826271"/>
    </source>
</evidence>
<reference evidence="1" key="1">
    <citation type="submission" date="2019-10" db="EMBL/GenBank/DDBJ databases">
        <authorList>
            <person name="Zhang R."/>
            <person name="Pan Y."/>
            <person name="Wang J."/>
            <person name="Ma R."/>
            <person name="Yu S."/>
        </authorList>
    </citation>
    <scope>NUCLEOTIDE SEQUENCE</scope>
    <source>
        <strain evidence="1">LA-IB0</strain>
        <tissue evidence="1">Leaf</tissue>
    </source>
</reference>
<dbReference type="AlphaFoldDB" id="A0AAV6X8C5"/>
<dbReference type="GO" id="GO:0020037">
    <property type="term" value="F:heme binding"/>
    <property type="evidence" value="ECO:0007669"/>
    <property type="project" value="InterPro"/>
</dbReference>
<sequence>MSLQLWSVYTVVVSSPKMAKEILRKHDQVFSSRNIASAAQAHDHDRMSLGYLPVGAQWKKFCKICREQIFSTLRLEESHGFRQDKLNELREYVHKCSVNGRAVNIGGASFITTLNLMSATYCFQLIWLNLIMMQLRS</sequence>
<dbReference type="Proteomes" id="UP000826271">
    <property type="component" value="Unassembled WGS sequence"/>
</dbReference>
<comment type="caution">
    <text evidence="1">The sequence shown here is derived from an EMBL/GenBank/DDBJ whole genome shotgun (WGS) entry which is preliminary data.</text>
</comment>
<accession>A0AAV6X8C5</accession>
<gene>
    <name evidence="1" type="ORF">BUALT_Bualt10G0095100</name>
</gene>
<dbReference type="GO" id="GO:0004497">
    <property type="term" value="F:monooxygenase activity"/>
    <property type="evidence" value="ECO:0007669"/>
    <property type="project" value="InterPro"/>
</dbReference>
<dbReference type="EMBL" id="WHWC01000010">
    <property type="protein sequence ID" value="KAG8375390.1"/>
    <property type="molecule type" value="Genomic_DNA"/>
</dbReference>
<protein>
    <submittedName>
        <fullName evidence="1">Uncharacterized protein</fullName>
    </submittedName>
</protein>